<name>A0AAD6ZC71_9AGAR</name>
<dbReference type="AlphaFoldDB" id="A0AAD6ZC71"/>
<accession>A0AAD6ZC71</accession>
<comment type="caution">
    <text evidence="1">The sequence shown here is derived from an EMBL/GenBank/DDBJ whole genome shotgun (WGS) entry which is preliminary data.</text>
</comment>
<proteinExistence type="predicted"/>
<gene>
    <name evidence="1" type="ORF">DFH08DRAFT_820500</name>
</gene>
<evidence type="ECO:0000313" key="1">
    <source>
        <dbReference type="EMBL" id="KAJ7315580.1"/>
    </source>
</evidence>
<protein>
    <submittedName>
        <fullName evidence="1">Uncharacterized protein</fullName>
    </submittedName>
</protein>
<keyword evidence="2" id="KW-1185">Reference proteome</keyword>
<evidence type="ECO:0000313" key="2">
    <source>
        <dbReference type="Proteomes" id="UP001218218"/>
    </source>
</evidence>
<sequence length="157" mass="18138">MACISKSDWISWGKKWKDLPKPVQQLCRNKFKIPEPVASKILPSDELFMHALLDFPLPRGSPAALAAPDTPLYFSKYAPNTVDAGMILRLHHLALLPVKLYSGDAREDSDLIHQLRPKYLARRWQLGMIKMRLLGELEHRKWGGKTRFYVLKKHKCH</sequence>
<dbReference type="Proteomes" id="UP001218218">
    <property type="component" value="Unassembled WGS sequence"/>
</dbReference>
<dbReference type="EMBL" id="JARIHO010000061">
    <property type="protein sequence ID" value="KAJ7315580.1"/>
    <property type="molecule type" value="Genomic_DNA"/>
</dbReference>
<reference evidence="1" key="1">
    <citation type="submission" date="2023-03" db="EMBL/GenBank/DDBJ databases">
        <title>Massive genome expansion in bonnet fungi (Mycena s.s.) driven by repeated elements and novel gene families across ecological guilds.</title>
        <authorList>
            <consortium name="Lawrence Berkeley National Laboratory"/>
            <person name="Harder C.B."/>
            <person name="Miyauchi S."/>
            <person name="Viragh M."/>
            <person name="Kuo A."/>
            <person name="Thoen E."/>
            <person name="Andreopoulos B."/>
            <person name="Lu D."/>
            <person name="Skrede I."/>
            <person name="Drula E."/>
            <person name="Henrissat B."/>
            <person name="Morin E."/>
            <person name="Kohler A."/>
            <person name="Barry K."/>
            <person name="LaButti K."/>
            <person name="Morin E."/>
            <person name="Salamov A."/>
            <person name="Lipzen A."/>
            <person name="Mereny Z."/>
            <person name="Hegedus B."/>
            <person name="Baldrian P."/>
            <person name="Stursova M."/>
            <person name="Weitz H."/>
            <person name="Taylor A."/>
            <person name="Grigoriev I.V."/>
            <person name="Nagy L.G."/>
            <person name="Martin F."/>
            <person name="Kauserud H."/>
        </authorList>
    </citation>
    <scope>NUCLEOTIDE SEQUENCE</scope>
    <source>
        <strain evidence="1">CBHHK002</strain>
    </source>
</reference>
<organism evidence="1 2">
    <name type="scientific">Mycena albidolilacea</name>
    <dbReference type="NCBI Taxonomy" id="1033008"/>
    <lineage>
        <taxon>Eukaryota</taxon>
        <taxon>Fungi</taxon>
        <taxon>Dikarya</taxon>
        <taxon>Basidiomycota</taxon>
        <taxon>Agaricomycotina</taxon>
        <taxon>Agaricomycetes</taxon>
        <taxon>Agaricomycetidae</taxon>
        <taxon>Agaricales</taxon>
        <taxon>Marasmiineae</taxon>
        <taxon>Mycenaceae</taxon>
        <taxon>Mycena</taxon>
    </lineage>
</organism>